<dbReference type="AlphaFoldDB" id="A0A6G1DAS4"/>
<evidence type="ECO:0000313" key="2">
    <source>
        <dbReference type="EMBL" id="KAF0909537.1"/>
    </source>
</evidence>
<name>A0A6G1DAS4_9ORYZ</name>
<comment type="caution">
    <text evidence="2">The sequence shown here is derived from an EMBL/GenBank/DDBJ whole genome shotgun (WGS) entry which is preliminary data.</text>
</comment>
<organism evidence="2 3">
    <name type="scientific">Oryza meyeriana var. granulata</name>
    <dbReference type="NCBI Taxonomy" id="110450"/>
    <lineage>
        <taxon>Eukaryota</taxon>
        <taxon>Viridiplantae</taxon>
        <taxon>Streptophyta</taxon>
        <taxon>Embryophyta</taxon>
        <taxon>Tracheophyta</taxon>
        <taxon>Spermatophyta</taxon>
        <taxon>Magnoliopsida</taxon>
        <taxon>Liliopsida</taxon>
        <taxon>Poales</taxon>
        <taxon>Poaceae</taxon>
        <taxon>BOP clade</taxon>
        <taxon>Oryzoideae</taxon>
        <taxon>Oryzeae</taxon>
        <taxon>Oryzinae</taxon>
        <taxon>Oryza</taxon>
        <taxon>Oryza meyeriana</taxon>
    </lineage>
</organism>
<evidence type="ECO:0000313" key="3">
    <source>
        <dbReference type="Proteomes" id="UP000479710"/>
    </source>
</evidence>
<feature type="non-terminal residue" evidence="2">
    <location>
        <position position="1"/>
    </location>
</feature>
<feature type="compositionally biased region" description="Basic residues" evidence="1">
    <location>
        <begin position="12"/>
        <end position="21"/>
    </location>
</feature>
<reference evidence="2 3" key="1">
    <citation type="submission" date="2019-11" db="EMBL/GenBank/DDBJ databases">
        <title>Whole genome sequence of Oryza granulata.</title>
        <authorList>
            <person name="Li W."/>
        </authorList>
    </citation>
    <scope>NUCLEOTIDE SEQUENCE [LARGE SCALE GENOMIC DNA]</scope>
    <source>
        <strain evidence="3">cv. Menghai</strain>
        <tissue evidence="2">Leaf</tissue>
    </source>
</reference>
<evidence type="ECO:0000256" key="1">
    <source>
        <dbReference type="SAM" id="MobiDB-lite"/>
    </source>
</evidence>
<keyword evidence="3" id="KW-1185">Reference proteome</keyword>
<accession>A0A6G1DAS4</accession>
<feature type="non-terminal residue" evidence="2">
    <location>
        <position position="74"/>
    </location>
</feature>
<dbReference type="Proteomes" id="UP000479710">
    <property type="component" value="Unassembled WGS sequence"/>
</dbReference>
<proteinExistence type="predicted"/>
<protein>
    <submittedName>
        <fullName evidence="2">Uncharacterized protein</fullName>
    </submittedName>
</protein>
<feature type="compositionally biased region" description="Basic and acidic residues" evidence="1">
    <location>
        <begin position="1"/>
        <end position="10"/>
    </location>
</feature>
<dbReference type="EMBL" id="SPHZ02000007">
    <property type="protein sequence ID" value="KAF0909537.1"/>
    <property type="molecule type" value="Genomic_DNA"/>
</dbReference>
<sequence>RGRRGGDLLRRPGARRGRAAPRSRVAGLQHKVEKIHTSPATAQFFNALRGCCRSPGGEESCCCADLISLGTTHG</sequence>
<gene>
    <name evidence="2" type="ORF">E2562_037174</name>
</gene>
<feature type="region of interest" description="Disordered" evidence="1">
    <location>
        <begin position="1"/>
        <end position="30"/>
    </location>
</feature>